<dbReference type="FunFam" id="3.20.20.100:FF:000002">
    <property type="entry name" value="2,5-diketo-D-gluconic acid reductase A"/>
    <property type="match status" value="1"/>
</dbReference>
<dbReference type="FunCoup" id="G0VK76">
    <property type="interactions" value="186"/>
</dbReference>
<dbReference type="PIRSF" id="PIRSF000097">
    <property type="entry name" value="AKR"/>
    <property type="match status" value="1"/>
</dbReference>
<name>G0VK76_NAUCA</name>
<organism evidence="6 7">
    <name type="scientific">Naumovozyma castellii</name>
    <name type="common">Yeast</name>
    <name type="synonym">Saccharomyces castellii</name>
    <dbReference type="NCBI Taxonomy" id="27288"/>
    <lineage>
        <taxon>Eukaryota</taxon>
        <taxon>Fungi</taxon>
        <taxon>Dikarya</taxon>
        <taxon>Ascomycota</taxon>
        <taxon>Saccharomycotina</taxon>
        <taxon>Saccharomycetes</taxon>
        <taxon>Saccharomycetales</taxon>
        <taxon>Saccharomycetaceae</taxon>
        <taxon>Naumovozyma</taxon>
    </lineage>
</organism>
<evidence type="ECO:0000256" key="1">
    <source>
        <dbReference type="ARBA" id="ARBA00023002"/>
    </source>
</evidence>
<dbReference type="GO" id="GO:0005975">
    <property type="term" value="P:carbohydrate metabolic process"/>
    <property type="evidence" value="ECO:0007669"/>
    <property type="project" value="EnsemblFungi"/>
</dbReference>
<dbReference type="SUPFAM" id="SSF51430">
    <property type="entry name" value="NAD(P)-linked oxidoreductase"/>
    <property type="match status" value="1"/>
</dbReference>
<accession>G0VK76</accession>
<keyword evidence="1" id="KW-0560">Oxidoreductase</keyword>
<dbReference type="GO" id="GO:0045290">
    <property type="term" value="F:D-arabinose 1-dehydrogenase [NAD(P)+] activity"/>
    <property type="evidence" value="ECO:0007669"/>
    <property type="project" value="EnsemblFungi"/>
</dbReference>
<evidence type="ECO:0000259" key="5">
    <source>
        <dbReference type="Pfam" id="PF00248"/>
    </source>
</evidence>
<dbReference type="GO" id="GO:0052588">
    <property type="term" value="F:diacetyl reductase ((S)-acetoin forming) (NAD+) activity"/>
    <property type="evidence" value="ECO:0007669"/>
    <property type="project" value="EnsemblFungi"/>
</dbReference>
<dbReference type="Gene3D" id="3.20.20.100">
    <property type="entry name" value="NADP-dependent oxidoreductase domain"/>
    <property type="match status" value="1"/>
</dbReference>
<feature type="binding site" evidence="3">
    <location>
        <position position="117"/>
    </location>
    <ligand>
        <name>substrate</name>
    </ligand>
</feature>
<feature type="active site" description="Proton donor" evidence="2">
    <location>
        <position position="57"/>
    </location>
</feature>
<dbReference type="InterPro" id="IPR036812">
    <property type="entry name" value="NAD(P)_OxRdtase_dom_sf"/>
</dbReference>
<evidence type="ECO:0000313" key="7">
    <source>
        <dbReference type="Proteomes" id="UP000001640"/>
    </source>
</evidence>
<dbReference type="PANTHER" id="PTHR11732">
    <property type="entry name" value="ALDO/KETO REDUCTASE"/>
    <property type="match status" value="1"/>
</dbReference>
<dbReference type="STRING" id="1064592.G0VK76"/>
<sequence>MSHPRNTEIYFNLNNGGRIPAIGLGTASPKGRYPETKKAVKAAIRAGYRQIDTAWYYKTEPYIGEALKELFRDGEIKREDLFITTKVWPCYWDDPSTSINESLKSLGIDYVDMVLQHWPLCYKKTYDENGTIIGKPLDKDGKVIFAEGADWITTYQLMEKIYLDPKDTRVRAIGVSNYPIEYLERVIKECKVTPVINQVELHPHLPQLELNDFCHKNGILLTAYSPLGSGGAPNTKIPLVQEYAKKHEVAPADILTSYHVRKGNVVIPRSLNPERVASNIYFAPLTKNEMKSLDDFGVNTPHRYIGTDMAGVIPGFTHGC</sequence>
<feature type="domain" description="NADP-dependent oxidoreductase" evidence="5">
    <location>
        <begin position="22"/>
        <end position="295"/>
    </location>
</feature>
<dbReference type="HOGENOM" id="CLU_023205_0_0_1"/>
<dbReference type="PROSITE" id="PS00062">
    <property type="entry name" value="ALDOKETO_REDUCTASE_2"/>
    <property type="match status" value="1"/>
</dbReference>
<dbReference type="RefSeq" id="XP_003678252.1">
    <property type="nucleotide sequence ID" value="XM_003678204.1"/>
</dbReference>
<evidence type="ECO:0000313" key="6">
    <source>
        <dbReference type="EMBL" id="CCC71910.1"/>
    </source>
</evidence>
<dbReference type="OrthoDB" id="416253at2759"/>
<protein>
    <recommendedName>
        <fullName evidence="5">NADP-dependent oxidoreductase domain-containing protein</fullName>
    </recommendedName>
</protein>
<gene>
    <name evidence="6" type="primary">NCAS0I02420</name>
    <name evidence="6" type="ordered locus">NCAS_0I02420</name>
</gene>
<evidence type="ECO:0000256" key="3">
    <source>
        <dbReference type="PIRSR" id="PIRSR000097-2"/>
    </source>
</evidence>
<dbReference type="PRINTS" id="PR00069">
    <property type="entry name" value="ALDKETRDTASE"/>
</dbReference>
<evidence type="ECO:0000256" key="2">
    <source>
        <dbReference type="PIRSR" id="PIRSR000097-1"/>
    </source>
</evidence>
<evidence type="ECO:0000256" key="4">
    <source>
        <dbReference type="PIRSR" id="PIRSR000097-3"/>
    </source>
</evidence>
<dbReference type="OMA" id="TAWYYGT"/>
<dbReference type="InParanoid" id="G0VK76"/>
<dbReference type="EMBL" id="HE576760">
    <property type="protein sequence ID" value="CCC71910.1"/>
    <property type="molecule type" value="Genomic_DNA"/>
</dbReference>
<proteinExistence type="predicted"/>
<keyword evidence="7" id="KW-1185">Reference proteome</keyword>
<dbReference type="eggNOG" id="KOG1577">
    <property type="taxonomic scope" value="Eukaryota"/>
</dbReference>
<dbReference type="InterPro" id="IPR023210">
    <property type="entry name" value="NADP_OxRdtase_dom"/>
</dbReference>
<dbReference type="AlphaFoldDB" id="G0VK76"/>
<reference key="2">
    <citation type="submission" date="2011-08" db="EMBL/GenBank/DDBJ databases">
        <title>Genome sequence of Naumovozyma castellii.</title>
        <authorList>
            <person name="Gordon J.L."/>
            <person name="Armisen D."/>
            <person name="Proux-Wera E."/>
            <person name="OhEigeartaigh S.S."/>
            <person name="Byrne K.P."/>
            <person name="Wolfe K.H."/>
        </authorList>
    </citation>
    <scope>NUCLEOTIDE SEQUENCE</scope>
    <source>
        <strain>Type strain:CBS 4309</strain>
    </source>
</reference>
<dbReference type="GeneID" id="96905597"/>
<dbReference type="Pfam" id="PF00248">
    <property type="entry name" value="Aldo_ket_red"/>
    <property type="match status" value="1"/>
</dbReference>
<dbReference type="Proteomes" id="UP000001640">
    <property type="component" value="Chromosome 9"/>
</dbReference>
<dbReference type="GO" id="GO:0045149">
    <property type="term" value="P:acetoin metabolic process"/>
    <property type="evidence" value="ECO:0007669"/>
    <property type="project" value="EnsemblFungi"/>
</dbReference>
<dbReference type="InterPro" id="IPR018170">
    <property type="entry name" value="Aldo/ket_reductase_CS"/>
</dbReference>
<dbReference type="InterPro" id="IPR020471">
    <property type="entry name" value="AKR"/>
</dbReference>
<dbReference type="KEGG" id="ncs:NCAS_0I02420"/>
<feature type="site" description="Lowers pKa of active site Tyr" evidence="4">
    <location>
        <position position="86"/>
    </location>
</feature>
<reference evidence="6 7" key="1">
    <citation type="journal article" date="2011" name="Proc. Natl. Acad. Sci. U.S.A.">
        <title>Evolutionary erosion of yeast sex chromosomes by mating-type switching accidents.</title>
        <authorList>
            <person name="Gordon J.L."/>
            <person name="Armisen D."/>
            <person name="Proux-Wera E."/>
            <person name="Oheigeartaigh S.S."/>
            <person name="Byrne K.P."/>
            <person name="Wolfe K.H."/>
        </authorList>
    </citation>
    <scope>NUCLEOTIDE SEQUENCE [LARGE SCALE GENOMIC DNA]</scope>
    <source>
        <strain evidence="7">ATCC 76901 / BCRC 22586 / CBS 4309 / NBRC 1992 / NRRL Y-12630</strain>
    </source>
</reference>
<dbReference type="GO" id="GO:0005829">
    <property type="term" value="C:cytosol"/>
    <property type="evidence" value="ECO:0007669"/>
    <property type="project" value="EnsemblFungi"/>
</dbReference>